<dbReference type="PANTHER" id="PTHR17985">
    <property type="entry name" value="SER/THR-RICH PROTEIN T10 IN DGCR REGION"/>
    <property type="match status" value="1"/>
</dbReference>
<dbReference type="Pfam" id="PF05742">
    <property type="entry name" value="TANGO2"/>
    <property type="match status" value="1"/>
</dbReference>
<dbReference type="InterPro" id="IPR008551">
    <property type="entry name" value="TANGO2"/>
</dbReference>
<accession>A0A0M3IDY8</accession>
<protein>
    <submittedName>
        <fullName evidence="2">Transport and Golgi organization protein 2 homolog</fullName>
    </submittedName>
</protein>
<dbReference type="WBParaSite" id="ALUE_0001627201-mRNA-1">
    <property type="protein sequence ID" value="ALUE_0001627201-mRNA-1"/>
    <property type="gene ID" value="ALUE_0001627201"/>
</dbReference>
<sequence>MCVTFVYIDHEPTAKYKLILLNNRDEFLDRATSEAKWEQGILAGRDEKATNVRGTWLCMDTSGRIGNLLSITIPFHEVKQHAPSRGALPIEFLRSKKSPSRFCESLTSIADAYNAFQILCLQRNNEDQYDLCTLASCFVDRIQPIKYPPGVYGFGNSPPDKPFKKVQRGLDLMRKMVDELKIEEPCEEKIIARLLNIATDRVQCFPDEQLQKQCQRSTEICRFRTSLYVQYPDGIRYGTRSHSIILVDRSNRVTFYEKRMTKVPKRIDDAEWEEQTFHFNLNNSSLG</sequence>
<dbReference type="Proteomes" id="UP000036681">
    <property type="component" value="Unplaced"/>
</dbReference>
<name>A0A0M3IDY8_ASCLU</name>
<dbReference type="GO" id="GO:0007030">
    <property type="term" value="P:Golgi organization"/>
    <property type="evidence" value="ECO:0007669"/>
    <property type="project" value="TreeGrafter"/>
</dbReference>
<organism evidence="1 2">
    <name type="scientific">Ascaris lumbricoides</name>
    <name type="common">Giant roundworm</name>
    <dbReference type="NCBI Taxonomy" id="6252"/>
    <lineage>
        <taxon>Eukaryota</taxon>
        <taxon>Metazoa</taxon>
        <taxon>Ecdysozoa</taxon>
        <taxon>Nematoda</taxon>
        <taxon>Chromadorea</taxon>
        <taxon>Rhabditida</taxon>
        <taxon>Spirurina</taxon>
        <taxon>Ascaridomorpha</taxon>
        <taxon>Ascaridoidea</taxon>
        <taxon>Ascarididae</taxon>
        <taxon>Ascaris</taxon>
    </lineage>
</organism>
<dbReference type="PANTHER" id="PTHR17985:SF8">
    <property type="entry name" value="TRANSPORT AND GOLGI ORGANIZATION PROTEIN 2 HOMOLOG"/>
    <property type="match status" value="1"/>
</dbReference>
<reference evidence="2" key="1">
    <citation type="submission" date="2017-02" db="UniProtKB">
        <authorList>
            <consortium name="WormBaseParasite"/>
        </authorList>
    </citation>
    <scope>IDENTIFICATION</scope>
</reference>
<dbReference type="AlphaFoldDB" id="A0A0M3IDY8"/>
<dbReference type="GO" id="GO:0005794">
    <property type="term" value="C:Golgi apparatus"/>
    <property type="evidence" value="ECO:0007669"/>
    <property type="project" value="TreeGrafter"/>
</dbReference>
<proteinExistence type="predicted"/>
<evidence type="ECO:0000313" key="2">
    <source>
        <dbReference type="WBParaSite" id="ALUE_0001627201-mRNA-1"/>
    </source>
</evidence>
<dbReference type="GO" id="GO:0009306">
    <property type="term" value="P:protein secretion"/>
    <property type="evidence" value="ECO:0007669"/>
    <property type="project" value="TreeGrafter"/>
</dbReference>
<evidence type="ECO:0000313" key="1">
    <source>
        <dbReference type="Proteomes" id="UP000036681"/>
    </source>
</evidence>
<keyword evidence="1" id="KW-1185">Reference proteome</keyword>